<accession>A0A0E9PNZ6</accession>
<name>A0A0E9PNZ6_ANGAN</name>
<reference evidence="1" key="1">
    <citation type="submission" date="2014-11" db="EMBL/GenBank/DDBJ databases">
        <authorList>
            <person name="Amaro Gonzalez C."/>
        </authorList>
    </citation>
    <scope>NUCLEOTIDE SEQUENCE</scope>
</reference>
<organism evidence="1">
    <name type="scientific">Anguilla anguilla</name>
    <name type="common">European freshwater eel</name>
    <name type="synonym">Muraena anguilla</name>
    <dbReference type="NCBI Taxonomy" id="7936"/>
    <lineage>
        <taxon>Eukaryota</taxon>
        <taxon>Metazoa</taxon>
        <taxon>Chordata</taxon>
        <taxon>Craniata</taxon>
        <taxon>Vertebrata</taxon>
        <taxon>Euteleostomi</taxon>
        <taxon>Actinopterygii</taxon>
        <taxon>Neopterygii</taxon>
        <taxon>Teleostei</taxon>
        <taxon>Anguilliformes</taxon>
        <taxon>Anguillidae</taxon>
        <taxon>Anguilla</taxon>
    </lineage>
</organism>
<proteinExistence type="predicted"/>
<protein>
    <submittedName>
        <fullName evidence="1">Uncharacterized protein</fullName>
    </submittedName>
</protein>
<dbReference type="EMBL" id="GBXM01102999">
    <property type="protein sequence ID" value="JAH05578.1"/>
    <property type="molecule type" value="Transcribed_RNA"/>
</dbReference>
<reference evidence="1" key="2">
    <citation type="journal article" date="2015" name="Fish Shellfish Immunol.">
        <title>Early steps in the European eel (Anguilla anguilla)-Vibrio vulnificus interaction in the gills: Role of the RtxA13 toxin.</title>
        <authorList>
            <person name="Callol A."/>
            <person name="Pajuelo D."/>
            <person name="Ebbesson L."/>
            <person name="Teles M."/>
            <person name="MacKenzie S."/>
            <person name="Amaro C."/>
        </authorList>
    </citation>
    <scope>NUCLEOTIDE SEQUENCE</scope>
</reference>
<dbReference type="AlphaFoldDB" id="A0A0E9PNZ6"/>
<sequence>MMAGEALLTLRLCIAISLFPPKNWCSHSAGFKKMT</sequence>
<evidence type="ECO:0000313" key="1">
    <source>
        <dbReference type="EMBL" id="JAH05578.1"/>
    </source>
</evidence>